<feature type="transmembrane region" description="Helical" evidence="9">
    <location>
        <begin position="459"/>
        <end position="482"/>
    </location>
</feature>
<evidence type="ECO:0000256" key="4">
    <source>
        <dbReference type="ARBA" id="ARBA00022692"/>
    </source>
</evidence>
<dbReference type="Proteomes" id="UP000317778">
    <property type="component" value="Unassembled WGS sequence"/>
</dbReference>
<keyword evidence="2" id="KW-0328">Glycosyltransferase</keyword>
<dbReference type="PANTHER" id="PTHR32044">
    <property type="entry name" value="GLUCOMANNAN 4-BETA-MANNOSYLTRANSFERASE 9"/>
    <property type="match status" value="1"/>
</dbReference>
<evidence type="ECO:0000256" key="1">
    <source>
        <dbReference type="ARBA" id="ARBA00004653"/>
    </source>
</evidence>
<feature type="transmembrane region" description="Helical" evidence="9">
    <location>
        <begin position="312"/>
        <end position="330"/>
    </location>
</feature>
<comment type="caution">
    <text evidence="10">The sequence shown here is derived from an EMBL/GenBank/DDBJ whole genome shotgun (WGS) entry which is preliminary data.</text>
</comment>
<keyword evidence="4 9" id="KW-0812">Transmembrane</keyword>
<reference evidence="10 11" key="1">
    <citation type="submission" date="2017-06" db="EMBL/GenBank/DDBJ databases">
        <title>Novel microbial phyla capable of carbon fixation and sulfur reduction in deep-sea sediments.</title>
        <authorList>
            <person name="Huang J."/>
            <person name="Baker B."/>
            <person name="Wang Y."/>
        </authorList>
    </citation>
    <scope>NUCLEOTIDE SEQUENCE [LARGE SCALE GENOMIC DNA]</scope>
    <source>
        <strain evidence="10">B3_TA06</strain>
    </source>
</reference>
<dbReference type="FunFam" id="3.90.550.10:FF:000057">
    <property type="entry name" value="Glycosyltransferase-like protein, family 2"/>
    <property type="match status" value="1"/>
</dbReference>
<comment type="subcellular location">
    <subcellularLocation>
        <location evidence="1">Golgi apparatus membrane</location>
        <topology evidence="1">Multi-pass membrane protein</topology>
    </subcellularLocation>
</comment>
<dbReference type="Pfam" id="PF13641">
    <property type="entry name" value="Glyco_tranf_2_3"/>
    <property type="match status" value="1"/>
</dbReference>
<feature type="transmembrane region" description="Helical" evidence="9">
    <location>
        <begin position="374"/>
        <end position="400"/>
    </location>
</feature>
<keyword evidence="5 9" id="KW-1133">Transmembrane helix</keyword>
<dbReference type="Gene3D" id="3.90.550.10">
    <property type="entry name" value="Spore Coat Polysaccharide Biosynthesis Protein SpsA, Chain A"/>
    <property type="match status" value="1"/>
</dbReference>
<evidence type="ECO:0000256" key="2">
    <source>
        <dbReference type="ARBA" id="ARBA00022676"/>
    </source>
</evidence>
<evidence type="ECO:0000313" key="10">
    <source>
        <dbReference type="EMBL" id="TKJ44168.1"/>
    </source>
</evidence>
<accession>A0A532VAG8</accession>
<sequence>MRFDFVLALYAVVIMALTMYAVHAWIMFFYYVRSRRKKPPQAKAIEKFPLVCVQLPMYNEKFVVERLLRQITQLDWPRNRLEIQVLDDSTDETTEICRRLVKYYRAQGFRIRLLHRTDRKGYKGGALTEGLARTRASLVAVFDADFLPAPDFLKRTIPHFDDPKVAVVQSRWEHINHDYSLLTRVQAILLDQHFAIEQQMRNRFGHFMTFNGTAGVWRKRAIEDAGGWDGNCLAEDVDLSFRAQLKGWKFIYLNDTRSPSELPIDVAGFKTQQFRWAKGTIQAGKKLLPSIFSSNLSFLSKFEAVVHVTAHLVYPLLFMLALLTFPLLLVRTTSNIDYRSYFVFMSIFSVGALPYFLLYFFAQKDSYPDWKSRLGAIPFAISAVMALCVNNSIAVIEGFLGKASEFVRTPKYNITGHNASKNKKGYRSKLEPSTFVELGLGIYLTATAVYALVTMQLAILPFIVLYTFGFLYFSFSAISAALKKDRVSVREPVYDRAETP</sequence>
<evidence type="ECO:0000256" key="3">
    <source>
        <dbReference type="ARBA" id="ARBA00022679"/>
    </source>
</evidence>
<feature type="transmembrane region" description="Helical" evidence="9">
    <location>
        <begin position="342"/>
        <end position="362"/>
    </location>
</feature>
<keyword evidence="6" id="KW-0333">Golgi apparatus</keyword>
<proteinExistence type="predicted"/>
<protein>
    <submittedName>
        <fullName evidence="10">Glycosyl transferase family 2</fullName>
    </submittedName>
</protein>
<evidence type="ECO:0000256" key="7">
    <source>
        <dbReference type="ARBA" id="ARBA00023136"/>
    </source>
</evidence>
<dbReference type="SUPFAM" id="SSF53448">
    <property type="entry name" value="Nucleotide-diphospho-sugar transferases"/>
    <property type="match status" value="1"/>
</dbReference>
<keyword evidence="8" id="KW-0961">Cell wall biogenesis/degradation</keyword>
<dbReference type="EMBL" id="NJBO01000001">
    <property type="protein sequence ID" value="TKJ44168.1"/>
    <property type="molecule type" value="Genomic_DNA"/>
</dbReference>
<feature type="transmembrane region" description="Helical" evidence="9">
    <location>
        <begin position="434"/>
        <end position="453"/>
    </location>
</feature>
<evidence type="ECO:0000256" key="8">
    <source>
        <dbReference type="ARBA" id="ARBA00023316"/>
    </source>
</evidence>
<evidence type="ECO:0000256" key="9">
    <source>
        <dbReference type="SAM" id="Phobius"/>
    </source>
</evidence>
<dbReference type="InterPro" id="IPR029044">
    <property type="entry name" value="Nucleotide-diphossugar_trans"/>
</dbReference>
<name>A0A532VAG8_UNCT6</name>
<dbReference type="AlphaFoldDB" id="A0A532VAG8"/>
<dbReference type="GO" id="GO:0016757">
    <property type="term" value="F:glycosyltransferase activity"/>
    <property type="evidence" value="ECO:0007669"/>
    <property type="project" value="UniProtKB-KW"/>
</dbReference>
<feature type="transmembrane region" description="Helical" evidence="9">
    <location>
        <begin position="6"/>
        <end position="32"/>
    </location>
</feature>
<evidence type="ECO:0000313" key="11">
    <source>
        <dbReference type="Proteomes" id="UP000317778"/>
    </source>
</evidence>
<keyword evidence="3 10" id="KW-0808">Transferase</keyword>
<evidence type="ECO:0000256" key="6">
    <source>
        <dbReference type="ARBA" id="ARBA00023034"/>
    </source>
</evidence>
<evidence type="ECO:0000256" key="5">
    <source>
        <dbReference type="ARBA" id="ARBA00022989"/>
    </source>
</evidence>
<organism evidence="10 11">
    <name type="scientific">candidate division TA06 bacterium B3_TA06</name>
    <dbReference type="NCBI Taxonomy" id="2012487"/>
    <lineage>
        <taxon>Bacteria</taxon>
        <taxon>Bacteria division TA06</taxon>
    </lineage>
</organism>
<dbReference type="GO" id="GO:0071555">
    <property type="term" value="P:cell wall organization"/>
    <property type="evidence" value="ECO:0007669"/>
    <property type="project" value="UniProtKB-KW"/>
</dbReference>
<dbReference type="PANTHER" id="PTHR32044:SF80">
    <property type="entry name" value="XYLOGLUCAN GLYCOSYLTRANSFERASE 2-RELATED"/>
    <property type="match status" value="1"/>
</dbReference>
<keyword evidence="7 9" id="KW-0472">Membrane</keyword>
<gene>
    <name evidence="10" type="ORF">CEE36_00030</name>
</gene>